<gene>
    <name evidence="1" type="ORF">APZ42_010062</name>
</gene>
<dbReference type="Proteomes" id="UP000076858">
    <property type="component" value="Unassembled WGS sequence"/>
</dbReference>
<feature type="non-terminal residue" evidence="1">
    <location>
        <position position="88"/>
    </location>
</feature>
<dbReference type="EMBL" id="LRGB01026823">
    <property type="protein sequence ID" value="KZR95896.1"/>
    <property type="molecule type" value="Genomic_DNA"/>
</dbReference>
<evidence type="ECO:0000313" key="2">
    <source>
        <dbReference type="Proteomes" id="UP000076858"/>
    </source>
</evidence>
<accession>A0A164DL78</accession>
<keyword evidence="2" id="KW-1185">Reference proteome</keyword>
<dbReference type="AlphaFoldDB" id="A0A164DL78"/>
<feature type="non-terminal residue" evidence="1">
    <location>
        <position position="1"/>
    </location>
</feature>
<name>A0A164DL78_9CRUS</name>
<comment type="caution">
    <text evidence="1">The sequence shown here is derived from an EMBL/GenBank/DDBJ whole genome shotgun (WGS) entry which is preliminary data.</text>
</comment>
<evidence type="ECO:0000313" key="1">
    <source>
        <dbReference type="EMBL" id="KZR95896.1"/>
    </source>
</evidence>
<reference evidence="1 2" key="1">
    <citation type="submission" date="2016-03" db="EMBL/GenBank/DDBJ databases">
        <title>EvidentialGene: Evidence-directed Construction of Genes on Genomes.</title>
        <authorList>
            <person name="Gilbert D.G."/>
            <person name="Choi J.-H."/>
            <person name="Mockaitis K."/>
            <person name="Colbourne J."/>
            <person name="Pfrender M."/>
        </authorList>
    </citation>
    <scope>NUCLEOTIDE SEQUENCE [LARGE SCALE GENOMIC DNA]</scope>
    <source>
        <strain evidence="1 2">Xinb3</strain>
        <tissue evidence="1">Complete organism</tissue>
    </source>
</reference>
<proteinExistence type="predicted"/>
<sequence>SRLYLRHRGHLSRAAPRWRDGIRGLWKVARQRYTRNLISDKSHQGVVATGLSLEDKSKDMARLVSCPTPLFFRDWRYLHRARLDILPL</sequence>
<organism evidence="1 2">
    <name type="scientific">Daphnia magna</name>
    <dbReference type="NCBI Taxonomy" id="35525"/>
    <lineage>
        <taxon>Eukaryota</taxon>
        <taxon>Metazoa</taxon>
        <taxon>Ecdysozoa</taxon>
        <taxon>Arthropoda</taxon>
        <taxon>Crustacea</taxon>
        <taxon>Branchiopoda</taxon>
        <taxon>Diplostraca</taxon>
        <taxon>Cladocera</taxon>
        <taxon>Anomopoda</taxon>
        <taxon>Daphniidae</taxon>
        <taxon>Daphnia</taxon>
    </lineage>
</organism>
<protein>
    <submittedName>
        <fullName evidence="1">Uncharacterized protein</fullName>
    </submittedName>
</protein>